<dbReference type="GO" id="GO:0016020">
    <property type="term" value="C:membrane"/>
    <property type="evidence" value="ECO:0007669"/>
    <property type="project" value="UniProtKB-SubCell"/>
</dbReference>
<protein>
    <submittedName>
        <fullName evidence="7">Glycosyltransferase family 92</fullName>
    </submittedName>
</protein>
<evidence type="ECO:0000256" key="5">
    <source>
        <dbReference type="ARBA" id="ARBA00022989"/>
    </source>
</evidence>
<reference evidence="7 8" key="1">
    <citation type="submission" date="2016-10" db="EMBL/GenBank/DDBJ databases">
        <authorList>
            <person name="de Groot N.N."/>
        </authorList>
    </citation>
    <scope>NUCLEOTIDE SEQUENCE [LARGE SCALE GENOMIC DNA]</scope>
    <source>
        <strain evidence="7 8">DSM 24677</strain>
    </source>
</reference>
<evidence type="ECO:0000313" key="7">
    <source>
        <dbReference type="EMBL" id="SDY25160.1"/>
    </source>
</evidence>
<dbReference type="AlphaFoldDB" id="A0A1H3IBS2"/>
<name>A0A1H3IBS2_9RHOB</name>
<dbReference type="GO" id="GO:0016757">
    <property type="term" value="F:glycosyltransferase activity"/>
    <property type="evidence" value="ECO:0007669"/>
    <property type="project" value="UniProtKB-KW"/>
</dbReference>
<evidence type="ECO:0000313" key="8">
    <source>
        <dbReference type="Proteomes" id="UP000199026"/>
    </source>
</evidence>
<keyword evidence="2" id="KW-0328">Glycosyltransferase</keyword>
<dbReference type="PANTHER" id="PTHR21461">
    <property type="entry name" value="GLYCOSYLTRANSFERASE FAMILY 92 PROTEIN"/>
    <property type="match status" value="1"/>
</dbReference>
<dbReference type="InterPro" id="IPR029044">
    <property type="entry name" value="Nucleotide-diphossugar_trans"/>
</dbReference>
<sequence length="297" mass="32681">MRFFKARPISKLAVSPPKANPERSGVAIPIIVKNEARYIEEWARFHLLAGVSHFIVYDNGSTDETVSILRDTVPAEALTIVPWAQSLRDGRSGAEIHNQVLAFSHALANYGAEFRWMAFVDVDEFIVPKADASIEAALERVGEAAHVSLPWQMFGRGGHEAPPEGGIVANYTRRMRTTEGARHALNWKCIVDPSRVTGVRVHGMEIDGKGEGVNDAGVRAAHSARGKAGFYSAEFLQLNHYYTRSNNDLQAKLQACLIASVALQQHARRVMRIVAEIEADEVEDVAAIDFLARAQGK</sequence>
<dbReference type="OrthoDB" id="1997677at2"/>
<dbReference type="PANTHER" id="PTHR21461:SF69">
    <property type="entry name" value="GLYCOSYLTRANSFERASE FAMILY 92 PROTEIN"/>
    <property type="match status" value="1"/>
</dbReference>
<gene>
    <name evidence="7" type="ORF">SAMN05444486_101983</name>
</gene>
<dbReference type="SUPFAM" id="SSF53448">
    <property type="entry name" value="Nucleotide-diphospho-sugar transferases"/>
    <property type="match status" value="1"/>
</dbReference>
<evidence type="ECO:0000256" key="2">
    <source>
        <dbReference type="ARBA" id="ARBA00022676"/>
    </source>
</evidence>
<dbReference type="Proteomes" id="UP000199026">
    <property type="component" value="Unassembled WGS sequence"/>
</dbReference>
<evidence type="ECO:0000256" key="3">
    <source>
        <dbReference type="ARBA" id="ARBA00022679"/>
    </source>
</evidence>
<proteinExistence type="predicted"/>
<dbReference type="InterPro" id="IPR008166">
    <property type="entry name" value="Glyco_transf_92"/>
</dbReference>
<accession>A0A1H3IBS2</accession>
<dbReference type="RefSeq" id="WP_089888289.1">
    <property type="nucleotide sequence ID" value="NZ_CALLJM010000007.1"/>
</dbReference>
<evidence type="ECO:0000256" key="6">
    <source>
        <dbReference type="ARBA" id="ARBA00023136"/>
    </source>
</evidence>
<dbReference type="GO" id="GO:0005737">
    <property type="term" value="C:cytoplasm"/>
    <property type="evidence" value="ECO:0007669"/>
    <property type="project" value="TreeGrafter"/>
</dbReference>
<keyword evidence="8" id="KW-1185">Reference proteome</keyword>
<keyword evidence="3 7" id="KW-0808">Transferase</keyword>
<evidence type="ECO:0000256" key="1">
    <source>
        <dbReference type="ARBA" id="ARBA00004167"/>
    </source>
</evidence>
<keyword evidence="5" id="KW-1133">Transmembrane helix</keyword>
<keyword evidence="4" id="KW-0812">Transmembrane</keyword>
<dbReference type="EMBL" id="FNPR01000001">
    <property type="protein sequence ID" value="SDY25160.1"/>
    <property type="molecule type" value="Genomic_DNA"/>
</dbReference>
<dbReference type="Gene3D" id="3.90.550.10">
    <property type="entry name" value="Spore Coat Polysaccharide Biosynthesis Protein SpsA, Chain A"/>
    <property type="match status" value="1"/>
</dbReference>
<keyword evidence="6" id="KW-0472">Membrane</keyword>
<evidence type="ECO:0000256" key="4">
    <source>
        <dbReference type="ARBA" id="ARBA00022692"/>
    </source>
</evidence>
<comment type="subcellular location">
    <subcellularLocation>
        <location evidence="1">Membrane</location>
        <topology evidence="1">Single-pass membrane protein</topology>
    </subcellularLocation>
</comment>
<organism evidence="7 8">
    <name type="scientific">Lentibacter algarum</name>
    <dbReference type="NCBI Taxonomy" id="576131"/>
    <lineage>
        <taxon>Bacteria</taxon>
        <taxon>Pseudomonadati</taxon>
        <taxon>Pseudomonadota</taxon>
        <taxon>Alphaproteobacteria</taxon>
        <taxon>Rhodobacterales</taxon>
        <taxon>Roseobacteraceae</taxon>
        <taxon>Lentibacter</taxon>
    </lineage>
</organism>
<dbReference type="Pfam" id="PF01697">
    <property type="entry name" value="Glyco_transf_92"/>
    <property type="match status" value="1"/>
</dbReference>
<dbReference type="GeneID" id="78123768"/>
<dbReference type="STRING" id="576131.SAMN05444486_101983"/>